<organism evidence="1 2">
    <name type="scientific">Microbacterium marmarense</name>
    <dbReference type="NCBI Taxonomy" id="3122051"/>
    <lineage>
        <taxon>Bacteria</taxon>
        <taxon>Bacillati</taxon>
        <taxon>Actinomycetota</taxon>
        <taxon>Actinomycetes</taxon>
        <taxon>Micrococcales</taxon>
        <taxon>Microbacteriaceae</taxon>
        <taxon>Microbacterium</taxon>
    </lineage>
</organism>
<gene>
    <name evidence="1" type="ORF">WDU96_03425</name>
</gene>
<comment type="caution">
    <text evidence="1">The sequence shown here is derived from an EMBL/GenBank/DDBJ whole genome shotgun (WGS) entry which is preliminary data.</text>
</comment>
<proteinExistence type="predicted"/>
<dbReference type="Pfam" id="PF01547">
    <property type="entry name" value="SBP_bac_1"/>
    <property type="match status" value="1"/>
</dbReference>
<dbReference type="InterPro" id="IPR006059">
    <property type="entry name" value="SBP"/>
</dbReference>
<reference evidence="1 2" key="1">
    <citation type="submission" date="2024-02" db="EMBL/GenBank/DDBJ databases">
        <authorList>
            <person name="Saticioglu I.B."/>
        </authorList>
    </citation>
    <scope>NUCLEOTIDE SEQUENCE [LARGE SCALE GENOMIC DNA]</scope>
    <source>
        <strain evidence="1 2">Mu-86</strain>
    </source>
</reference>
<evidence type="ECO:0000313" key="2">
    <source>
        <dbReference type="Proteomes" id="UP001368654"/>
    </source>
</evidence>
<accession>A0ABU8LQW6</accession>
<name>A0ABU8LQW6_9MICO</name>
<keyword evidence="2" id="KW-1185">Reference proteome</keyword>
<dbReference type="RefSeq" id="WP_337337083.1">
    <property type="nucleotide sequence ID" value="NZ_JBBDGL010000001.1"/>
</dbReference>
<dbReference type="InterPro" id="IPR050490">
    <property type="entry name" value="Bact_solute-bd_prot1"/>
</dbReference>
<dbReference type="EMBL" id="JBBDGL010000001">
    <property type="protein sequence ID" value="MEJ1154649.1"/>
    <property type="molecule type" value="Genomic_DNA"/>
</dbReference>
<evidence type="ECO:0000313" key="1">
    <source>
        <dbReference type="EMBL" id="MEJ1154649.1"/>
    </source>
</evidence>
<dbReference type="Proteomes" id="UP001368654">
    <property type="component" value="Unassembled WGS sequence"/>
</dbReference>
<dbReference type="PANTHER" id="PTHR43649">
    <property type="entry name" value="ARABINOSE-BINDING PROTEIN-RELATED"/>
    <property type="match status" value="1"/>
</dbReference>
<protein>
    <submittedName>
        <fullName evidence="1">ABC transporter substrate-binding protein</fullName>
    </submittedName>
</protein>
<dbReference type="Gene3D" id="3.40.190.10">
    <property type="entry name" value="Periplasmic binding protein-like II"/>
    <property type="match status" value="2"/>
</dbReference>
<dbReference type="SUPFAM" id="SSF53850">
    <property type="entry name" value="Periplasmic binding protein-like II"/>
    <property type="match status" value="1"/>
</dbReference>
<sequence length="402" mass="42749">MTWPEPTTDLTGVELTMWAAQASATIADGVIADFEDETGAKVDVVVVPDPYAPNVLTKLATGDKPDLMFWQSTLSVLNSIRADETLQDLSTAPWISALNETNKNVGVVDGVHYAAVVQPIGTIGIYYNKQAFEEAGITEIPTAYDEVIDAAESLKDAGIASPIYEAGGAKWPTQYAVQGQLSGLIEDGLWDDMNKNEASFADPDIVEIISDYNEIFTSGLGNENYQTATFDDQNTALYNGDAGMVMGGPSTVNALVNNYDGADLDERVGYFAAGPSGPIALQVGGQENTVVAPKSGDETRETATRQFLSYWTGPAYADYLDDKGYLSAQTDVPSPDSATQLAETVNNWPSTQLSMQEGAVANPDLYINLASMLVGTATPEQVGQQTASQFSQIASAQGIPGF</sequence>
<dbReference type="PANTHER" id="PTHR43649:SF12">
    <property type="entry name" value="DIACETYLCHITOBIOSE BINDING PROTEIN DASA"/>
    <property type="match status" value="1"/>
</dbReference>